<evidence type="ECO:0000313" key="3">
    <source>
        <dbReference type="EMBL" id="SEF26583.1"/>
    </source>
</evidence>
<proteinExistence type="inferred from homology"/>
<dbReference type="EMBL" id="FNUJ01000003">
    <property type="protein sequence ID" value="SEF26583.1"/>
    <property type="molecule type" value="Genomic_DNA"/>
</dbReference>
<protein>
    <submittedName>
        <fullName evidence="3">Uncharacterized conserved protein</fullName>
    </submittedName>
</protein>
<feature type="domain" description="YCII-related" evidence="2">
    <location>
        <begin position="1"/>
        <end position="109"/>
    </location>
</feature>
<reference evidence="4" key="1">
    <citation type="submission" date="2016-10" db="EMBL/GenBank/DDBJ databases">
        <authorList>
            <person name="Varghese N."/>
            <person name="Submissions S."/>
        </authorList>
    </citation>
    <scope>NUCLEOTIDE SEQUENCE [LARGE SCALE GENOMIC DNA]</scope>
    <source>
        <strain evidence="4">DSM 44654</strain>
    </source>
</reference>
<dbReference type="InterPro" id="IPR011008">
    <property type="entry name" value="Dimeric_a/b-barrel"/>
</dbReference>
<dbReference type="PANTHER" id="PTHR35174:SF3">
    <property type="entry name" value="BLL7171 PROTEIN"/>
    <property type="match status" value="1"/>
</dbReference>
<dbReference type="InterPro" id="IPR005545">
    <property type="entry name" value="YCII"/>
</dbReference>
<evidence type="ECO:0000313" key="4">
    <source>
        <dbReference type="Proteomes" id="UP000198878"/>
    </source>
</evidence>
<dbReference type="OrthoDB" id="668782at2"/>
<evidence type="ECO:0000259" key="2">
    <source>
        <dbReference type="Pfam" id="PF03795"/>
    </source>
</evidence>
<comment type="similarity">
    <text evidence="1">Belongs to the YciI family.</text>
</comment>
<dbReference type="Pfam" id="PF03795">
    <property type="entry name" value="YCII"/>
    <property type="match status" value="1"/>
</dbReference>
<dbReference type="Gene3D" id="3.30.70.1060">
    <property type="entry name" value="Dimeric alpha+beta barrel"/>
    <property type="match status" value="1"/>
</dbReference>
<organism evidence="3 4">
    <name type="scientific">Amycolatopsis pretoriensis</name>
    <dbReference type="NCBI Taxonomy" id="218821"/>
    <lineage>
        <taxon>Bacteria</taxon>
        <taxon>Bacillati</taxon>
        <taxon>Actinomycetota</taxon>
        <taxon>Actinomycetes</taxon>
        <taxon>Pseudonocardiales</taxon>
        <taxon>Pseudonocardiaceae</taxon>
        <taxon>Amycolatopsis</taxon>
    </lineage>
</organism>
<dbReference type="PANTHER" id="PTHR35174">
    <property type="entry name" value="BLL7171 PROTEIN-RELATED"/>
    <property type="match status" value="1"/>
</dbReference>
<dbReference type="Proteomes" id="UP000198878">
    <property type="component" value="Unassembled WGS sequence"/>
</dbReference>
<evidence type="ECO:0000256" key="1">
    <source>
        <dbReference type="ARBA" id="ARBA00007689"/>
    </source>
</evidence>
<accession>A0A1H5QK98</accession>
<keyword evidence="4" id="KW-1185">Reference proteome</keyword>
<dbReference type="AlphaFoldDB" id="A0A1H5QK98"/>
<dbReference type="SUPFAM" id="SSF54909">
    <property type="entry name" value="Dimeric alpha+beta barrel"/>
    <property type="match status" value="1"/>
</dbReference>
<sequence length="116" mass="12541">MRYLLLLCGDESAAASAGPEMARRCHEWAAEAERQGVRQAGKGLRPPAEAKTIRVRDGEVLLTDGPFAETKEQVGGYNILECADRAKAVEVASRHPWAEVGTLELREILDGPPTAS</sequence>
<gene>
    <name evidence="3" type="ORF">SAMN05421837_103401</name>
</gene>
<dbReference type="STRING" id="218821.SAMN05421837_103401"/>
<name>A0A1H5QK98_9PSEU</name>
<dbReference type="RefSeq" id="WP_086672765.1">
    <property type="nucleotide sequence ID" value="NZ_FNUJ01000003.1"/>
</dbReference>